<evidence type="ECO:0000313" key="6">
    <source>
        <dbReference type="EMBL" id="KAF3688637.1"/>
    </source>
</evidence>
<feature type="region of interest" description="Disordered" evidence="2">
    <location>
        <begin position="1050"/>
        <end position="1096"/>
    </location>
</feature>
<evidence type="ECO:0000259" key="3">
    <source>
        <dbReference type="Pfam" id="PF12509"/>
    </source>
</evidence>
<feature type="region of interest" description="Disordered" evidence="2">
    <location>
        <begin position="1872"/>
        <end position="1919"/>
    </location>
</feature>
<feature type="compositionally biased region" description="Basic and acidic residues" evidence="2">
    <location>
        <begin position="2090"/>
        <end position="2103"/>
    </location>
</feature>
<accession>A0A6G1PEH1</accession>
<dbReference type="PANTHER" id="PTHR16207:SF10">
    <property type="entry name" value="PROTEIN TASOR 2"/>
    <property type="match status" value="1"/>
</dbReference>
<feature type="region of interest" description="Disordered" evidence="2">
    <location>
        <begin position="1591"/>
        <end position="1666"/>
    </location>
</feature>
<reference evidence="6 7" key="1">
    <citation type="submission" date="2019-02" db="EMBL/GenBank/DDBJ databases">
        <title>Opniocepnalus argus genome.</title>
        <authorList>
            <person name="Zhou C."/>
            <person name="Xiao S."/>
        </authorList>
    </citation>
    <scope>NUCLEOTIDE SEQUENCE [LARGE SCALE GENOMIC DNA]</scope>
    <source>
        <strain evidence="6">OARG1902GOOAL</strain>
        <tissue evidence="6">Muscle</tissue>
    </source>
</reference>
<feature type="compositionally biased region" description="Low complexity" evidence="2">
    <location>
        <begin position="1084"/>
        <end position="1096"/>
    </location>
</feature>
<feature type="compositionally biased region" description="Polar residues" evidence="2">
    <location>
        <begin position="743"/>
        <end position="754"/>
    </location>
</feature>
<feature type="region of interest" description="Disordered" evidence="2">
    <location>
        <begin position="699"/>
        <end position="754"/>
    </location>
</feature>
<feature type="compositionally biased region" description="Polar residues" evidence="2">
    <location>
        <begin position="945"/>
        <end position="962"/>
    </location>
</feature>
<sequence length="2429" mass="271533">MDRFHNCSTMESGNGFVSREGVLLPVSDSSDEFKNLILAPLQSAYLYEDSIQSFKYTSAVFFKNPALEEKYNAFRAKRREAGYSAEELKETYGFLLFDDVNKANALGETGVLSGNNACTTLGDPSKGVYISMYSDCLELNRWYHGKSGYIAIIRLTKGRVKKVSENYTQNFTAPTPGFDCHVSEQLSAISAKTSCFLAFERTQYYMYELLEDGSNDTALSPSAACPFAIVSFAYTDTQATVVIPQEISEEKKSRCHYLPWRGQLQIGTQLYNVGLRSTPMALVTGKLPPVVKVDQAISMLDLRQLLPQAVFETCFSSEVFLDGLYCSLCELVPSETEGSSSLSVLLQEIKEKDLALPVLLNDGGFLILLHSSYFLTYDDAGSYTKEGLQALFVFPQSRLVQRDTKFGGIKAAMSPEILRVLPALSYAEAEVEKTTIDPSEELCEVLVRHMHSYAALLNPAQPLSPSREVSAFPDQYDVPDAHKHLYSSPEWTPRTWQIFKSYLSKPFSFQLPVFKASEILAAGQDGQKEDFDDDVYICLSSPEEPLPKSVGIESEDELTVYKSVNVETVVDNCLTSAGAQDDQTALPQNVSHNWLAECLTKDNEISDLTAMIKKDMAGKNLLNLPTSEDLPTELIVSITSAKRTVTEESLVGISNARKRNDFELSDFSATKLQTAGVNSLNDEALNIINGDCTEVSNLRKTKRRKRSRRHFRPQKKASKPAIETPSLPVENDTSMSQKDDVAMQSSGHLELSNPSNIPWRKLRRRKRIFCKLSSKNKKLRSAAISVVSDPRQQNLESTMELQVFPFRKKTERWDLKPVVSECGRLLVPHGSSDFADHIKCLKHKLSKKCTKHEQCPEKVVNSSVNAFDTSVNGHDTAEMEQESNTALETAVEKTESTSLIDGVNHLNQNVVNGPEHCFWRQPNNNEASLPLNLEISKDSLKNDATDTASSEVPNENHTNSLSPAKCPSKGKFLLSKLKSVLLRGKRKRDLVSEGSITNTAQDIEPRLKKGKGDSELLKSNNAVASDQDTNEGVKEVSKMLSLDPVFARALGLTPKEKPDKMQKTEGPEAELKKDSSETQEHTILEQQTQITETPPLNFAKRSRIKTLKKHHGIPTEFIKKKWWLHFQTPACFATEKEKCKEYTREKSVRKTVKEKMNNASASTDALNLLADLALSASHDKVPLQPDSSLEREPETSLKKCDLTKDVTSAEQESVLHALLRKPAARPILESPPPCNLVGGTKLIDLISKEHAYSLPTSSSLLLGLPGTPFQVSPLSGSTRLLHHYQQLYGIGIQTLHPAIYQEDGSEHNNRTTEYLLKHVVHRQKFRHSRTFFNKNDSIQVTRQWKDNYDFNLDSKFTSDPKDRAIIRALHGPWDFSVQDTSEEVQLIVHMWIGLFYSRSTARFFHIDPNFKYPCFKENDSLDVFTGMPSTPAHSELMATSSAPTPIVTHTSDASITKALDLSKKDNSVLGQGAVILDLSLRNLNGETHSSGPQVKTFQVLIGLQEASTFQCYTEMVQSTESIHKVEDTTSINENEKMYTPFQKAGCLRIIDVPSFKGNGSLIPLREEAESVPIGPKSLVTASEKDHVLCGSNKEETGRKDGIENSGSTEMSLSQKLKRDSSKSVTDEEMESIKEMEEVPHTTEYREIESKDEANSEVKENPYKEDNIEPPKVIDLCDDATKEELNTVYNGKCLENDDHLSGEEPKTFSPAQIDSVDVDVDCFAVDEDKMTKDEDHLGKEDGLNEKDGCISSVEALTNFTDETLLVKCDAPDSSKDCITDCSQQAPSDNQLPQPDSENDACHDLQLRKLSGNVFTDEHSTSEKFQTVSEMQPVYSEPLVKKDLEKDCLANKAASLRCNESTCSLDGSYAAESVPKDSAELENPHMEKSDFGFGLSSDQENKSTEAGKNDDATAGKGPFHSQSYSSQFEIIKKGEALAKETNIKMDKTKEGFEKSPRGIVIPFIGMDISGENLVHPHVSQQKSKVVKCVQGQHKIPFISETSCPVLPTDVCSASQATVEWEHLIFYDQMKQLLKRSKRGPIGQQDAHNKLKCSCAEPITVDFSNLEEPEDSLDNLDVPSLLRQKINVDMSERKDLAQTKEEEKTLDTGGTGTPVEHVEVSDVTEECARLYEAMMNDVCAVKKVPSRSKHIRMDRGNLKTEPCNNFDFCDQMKREMDESFYTNLNSVVRKSCKTKYRFYILETSDDAFFEETRAQLEKQGHIAVQPDEFFTGEETSSLIIILKNEDIAEHICEVPQLLELKKAPGVQFAGIDEPDDVINLTHQELFTRGGFVMFDRTALESLSLCSMKKSLDILQELCETGKWKWMLHYRDSRRLKEKARLSAEAKEKTHFLNWCQDAGILEVLPYHECDLMSKDQPDYLTCLVSLQVQNISARYTLFITDTKLDSAFGRNGILTMSVDSYLKMSPGETFAA</sequence>
<evidence type="ECO:0000256" key="2">
    <source>
        <dbReference type="SAM" id="MobiDB-lite"/>
    </source>
</evidence>
<feature type="domain" description="TASOR pseudo-PARP" evidence="3">
    <location>
        <begin position="79"/>
        <end position="211"/>
    </location>
</feature>
<feature type="compositionally biased region" description="Basic and acidic residues" evidence="2">
    <location>
        <begin position="1897"/>
        <end position="1911"/>
    </location>
</feature>
<evidence type="ECO:0000313" key="7">
    <source>
        <dbReference type="Proteomes" id="UP000503349"/>
    </source>
</evidence>
<dbReference type="Pfam" id="PF23314">
    <property type="entry name" value="TASOR_alpha-beta"/>
    <property type="match status" value="1"/>
</dbReference>
<dbReference type="InterPro" id="IPR046432">
    <property type="entry name" value="TASOR"/>
</dbReference>
<name>A0A6G1PEH1_CHAAH</name>
<proteinExistence type="inferred from homology"/>
<dbReference type="InterPro" id="IPR056242">
    <property type="entry name" value="PIN_TASOR"/>
</dbReference>
<feature type="region of interest" description="Disordered" evidence="2">
    <location>
        <begin position="2090"/>
        <end position="2112"/>
    </location>
</feature>
<keyword evidence="7" id="KW-1185">Reference proteome</keyword>
<dbReference type="Pfam" id="PF24630">
    <property type="entry name" value="PIN_TASOR"/>
    <property type="match status" value="1"/>
</dbReference>
<feature type="compositionally biased region" description="Basic and acidic residues" evidence="2">
    <location>
        <begin position="1054"/>
        <end position="1083"/>
    </location>
</feature>
<evidence type="ECO:0000259" key="4">
    <source>
        <dbReference type="Pfam" id="PF23314"/>
    </source>
</evidence>
<feature type="domain" description="TASOR alpha/beta" evidence="4">
    <location>
        <begin position="2190"/>
        <end position="2283"/>
    </location>
</feature>
<reference evidence="7" key="2">
    <citation type="submission" date="2019-02" db="EMBL/GenBank/DDBJ databases">
        <title>Opniocepnalus argus Var Kimnra genome.</title>
        <authorList>
            <person name="Zhou C."/>
            <person name="Xiao S."/>
        </authorList>
    </citation>
    <scope>NUCLEOTIDE SEQUENCE [LARGE SCALE GENOMIC DNA]</scope>
</reference>
<dbReference type="GO" id="GO:0045814">
    <property type="term" value="P:negative regulation of gene expression, epigenetic"/>
    <property type="evidence" value="ECO:0007669"/>
    <property type="project" value="InterPro"/>
</dbReference>
<evidence type="ECO:0000259" key="5">
    <source>
        <dbReference type="Pfam" id="PF24630"/>
    </source>
</evidence>
<feature type="region of interest" description="Disordered" evidence="2">
    <location>
        <begin position="1693"/>
        <end position="1712"/>
    </location>
</feature>
<comment type="similarity">
    <text evidence="1">Belongs to the TASOR family.</text>
</comment>
<dbReference type="EMBL" id="CM015715">
    <property type="protein sequence ID" value="KAF3688637.1"/>
    <property type="molecule type" value="Genomic_DNA"/>
</dbReference>
<gene>
    <name evidence="6" type="ORF">EXN66_Car004309</name>
</gene>
<feature type="compositionally biased region" description="Basic and acidic residues" evidence="2">
    <location>
        <begin position="1872"/>
        <end position="1888"/>
    </location>
</feature>
<dbReference type="InterPro" id="IPR022188">
    <property type="entry name" value="TASOR_DUF3715"/>
</dbReference>
<dbReference type="InterPro" id="IPR056243">
    <property type="entry name" value="TASOR_ab_dom"/>
</dbReference>
<feature type="compositionally biased region" description="Basic and acidic residues" evidence="2">
    <location>
        <begin position="1591"/>
        <end position="1602"/>
    </location>
</feature>
<protein>
    <submittedName>
        <fullName evidence="6">Protein FAM208B Peripheral benzodiazepine receptor-associated protein 20</fullName>
    </submittedName>
</protein>
<feature type="compositionally biased region" description="Basic and acidic residues" evidence="2">
    <location>
        <begin position="1616"/>
        <end position="1666"/>
    </location>
</feature>
<dbReference type="GO" id="GO:0005654">
    <property type="term" value="C:nucleoplasm"/>
    <property type="evidence" value="ECO:0007669"/>
    <property type="project" value="TreeGrafter"/>
</dbReference>
<evidence type="ECO:0000256" key="1">
    <source>
        <dbReference type="ARBA" id="ARBA00008058"/>
    </source>
</evidence>
<feature type="compositionally biased region" description="Polar residues" evidence="2">
    <location>
        <begin position="1604"/>
        <end position="1614"/>
    </location>
</feature>
<dbReference type="Proteomes" id="UP000503349">
    <property type="component" value="Chromosome 4"/>
</dbReference>
<dbReference type="Pfam" id="PF12509">
    <property type="entry name" value="DUF3715"/>
    <property type="match status" value="1"/>
</dbReference>
<feature type="compositionally biased region" description="Basic residues" evidence="2">
    <location>
        <begin position="699"/>
        <end position="718"/>
    </location>
</feature>
<organism evidence="6 7">
    <name type="scientific">Channa argus</name>
    <name type="common">Northern snakehead</name>
    <name type="synonym">Ophicephalus argus</name>
    <dbReference type="NCBI Taxonomy" id="215402"/>
    <lineage>
        <taxon>Eukaryota</taxon>
        <taxon>Metazoa</taxon>
        <taxon>Chordata</taxon>
        <taxon>Craniata</taxon>
        <taxon>Vertebrata</taxon>
        <taxon>Euteleostomi</taxon>
        <taxon>Actinopterygii</taxon>
        <taxon>Neopterygii</taxon>
        <taxon>Teleostei</taxon>
        <taxon>Neoteleostei</taxon>
        <taxon>Acanthomorphata</taxon>
        <taxon>Anabantaria</taxon>
        <taxon>Anabantiformes</taxon>
        <taxon>Channoidei</taxon>
        <taxon>Channidae</taxon>
        <taxon>Channa</taxon>
    </lineage>
</organism>
<dbReference type="PANTHER" id="PTHR16207">
    <property type="entry name" value="SET DOMAIN-CONTAINING PROTEIN"/>
    <property type="match status" value="1"/>
</dbReference>
<feature type="compositionally biased region" description="Basic and acidic residues" evidence="2">
    <location>
        <begin position="1693"/>
        <end position="1705"/>
    </location>
</feature>
<feature type="region of interest" description="Disordered" evidence="2">
    <location>
        <begin position="942"/>
        <end position="964"/>
    </location>
</feature>
<feature type="domain" description="TASOR PIN" evidence="5">
    <location>
        <begin position="2287"/>
        <end position="2422"/>
    </location>
</feature>
<keyword evidence="6" id="KW-0675">Receptor</keyword>